<comment type="caution">
    <text evidence="9">The sequence shown here is derived from an EMBL/GenBank/DDBJ whole genome shotgun (WGS) entry which is preliminary data.</text>
</comment>
<dbReference type="PANTHER" id="PTHR34108:SF1">
    <property type="entry name" value="SEPTUM SITE-DETERMINING PROTEIN MINC"/>
    <property type="match status" value="1"/>
</dbReference>
<sequence length="281" mass="29217">MSNAPPSNASTPHASPSNAPSPDGPEAPAQPPSTHETPAADVPPAPVRIRARGRSFLALVLSPERPLTAWLAGLDAQIARSAAFLAGKPIILDLSLLDPDDEGLAELLPALVARDIRVIGIEGCTREWTQLADWDWPDALGGGRASGAIDIPETDVPDAAIADVPAATAPAHPVPLVVEQPVRSGQSIVHLEGDVIVIGSVSSGAEIVSSGSIHVHGSLRGRAIAGFGGHPESRIFARDMRTELLAIDGYYMTAEDIGDEVLGHPAQALLEGENLIVRKLP</sequence>
<dbReference type="InterPro" id="IPR016098">
    <property type="entry name" value="CAP/MinC_C"/>
</dbReference>
<evidence type="ECO:0000256" key="1">
    <source>
        <dbReference type="ARBA" id="ARBA00006291"/>
    </source>
</evidence>
<dbReference type="InterPro" id="IPR013033">
    <property type="entry name" value="MinC"/>
</dbReference>
<keyword evidence="10" id="KW-1185">Reference proteome</keyword>
<gene>
    <name evidence="6" type="primary">minC</name>
    <name evidence="9" type="ORF">Tasa_010_134</name>
</gene>
<feature type="compositionally biased region" description="Polar residues" evidence="7">
    <location>
        <begin position="1"/>
        <end position="20"/>
    </location>
</feature>
<evidence type="ECO:0000256" key="6">
    <source>
        <dbReference type="HAMAP-Rule" id="MF_00267"/>
    </source>
</evidence>
<feature type="compositionally biased region" description="Pro residues" evidence="7">
    <location>
        <begin position="22"/>
        <end position="31"/>
    </location>
</feature>
<dbReference type="Gene3D" id="2.160.20.70">
    <property type="match status" value="1"/>
</dbReference>
<dbReference type="Proteomes" id="UP000032679">
    <property type="component" value="Unassembled WGS sequence"/>
</dbReference>
<feature type="region of interest" description="Disordered" evidence="7">
    <location>
        <begin position="1"/>
        <end position="45"/>
    </location>
</feature>
<dbReference type="AlphaFoldDB" id="A0A0D6MIX9"/>
<feature type="domain" description="Septum formation inhibitor MinC C-terminal" evidence="8">
    <location>
        <begin position="177"/>
        <end position="277"/>
    </location>
</feature>
<proteinExistence type="inferred from homology"/>
<comment type="similarity">
    <text evidence="1 6">Belongs to the MinC family.</text>
</comment>
<dbReference type="GO" id="GO:0000902">
    <property type="term" value="P:cell morphogenesis"/>
    <property type="evidence" value="ECO:0007669"/>
    <property type="project" value="InterPro"/>
</dbReference>
<evidence type="ECO:0000256" key="4">
    <source>
        <dbReference type="ARBA" id="ARBA00023306"/>
    </source>
</evidence>
<keyword evidence="2 6" id="KW-0132">Cell division</keyword>
<comment type="function">
    <text evidence="5 6">Cell division inhibitor that blocks the formation of polar Z ring septums. Rapidly oscillates between the poles of the cell to destabilize FtsZ filaments that have formed before they mature into polar Z rings. Prevents FtsZ polymerization.</text>
</comment>
<name>A0A0D6MIX9_9PROT</name>
<evidence type="ECO:0000313" key="10">
    <source>
        <dbReference type="Proteomes" id="UP000032679"/>
    </source>
</evidence>
<protein>
    <recommendedName>
        <fullName evidence="6">Probable septum site-determining protein MinC</fullName>
    </recommendedName>
</protein>
<dbReference type="GO" id="GO:0000917">
    <property type="term" value="P:division septum assembly"/>
    <property type="evidence" value="ECO:0007669"/>
    <property type="project" value="UniProtKB-KW"/>
</dbReference>
<dbReference type="InterPro" id="IPR005526">
    <property type="entry name" value="Septum_form_inhib_MinC_C"/>
</dbReference>
<evidence type="ECO:0000256" key="5">
    <source>
        <dbReference type="ARBA" id="ARBA00025606"/>
    </source>
</evidence>
<accession>A0A0D6MIX9</accession>
<comment type="subunit">
    <text evidence="6">Interacts with MinD and FtsZ.</text>
</comment>
<dbReference type="PANTHER" id="PTHR34108">
    <property type="entry name" value="SEPTUM SITE-DETERMINING PROTEIN MINC"/>
    <property type="match status" value="1"/>
</dbReference>
<dbReference type="EMBL" id="BALE01000010">
    <property type="protein sequence ID" value="GAN53587.1"/>
    <property type="molecule type" value="Genomic_DNA"/>
</dbReference>
<evidence type="ECO:0000256" key="3">
    <source>
        <dbReference type="ARBA" id="ARBA00023210"/>
    </source>
</evidence>
<dbReference type="Pfam" id="PF03775">
    <property type="entry name" value="MinC_C"/>
    <property type="match status" value="1"/>
</dbReference>
<reference evidence="9 10" key="1">
    <citation type="submission" date="2012-10" db="EMBL/GenBank/DDBJ databases">
        <title>Genome sequencing of Tanticharoenia sakaeratensis NBRC 103193.</title>
        <authorList>
            <person name="Azuma Y."/>
            <person name="Hadano H."/>
            <person name="Hirakawa H."/>
            <person name="Matsushita K."/>
        </authorList>
    </citation>
    <scope>NUCLEOTIDE SEQUENCE [LARGE SCALE GENOMIC DNA]</scope>
    <source>
        <strain evidence="9 10">NBRC 103193</strain>
    </source>
</reference>
<evidence type="ECO:0000256" key="7">
    <source>
        <dbReference type="SAM" id="MobiDB-lite"/>
    </source>
</evidence>
<keyword evidence="3 6" id="KW-0717">Septation</keyword>
<dbReference type="InterPro" id="IPR036145">
    <property type="entry name" value="MinC_C_sf"/>
</dbReference>
<evidence type="ECO:0000256" key="2">
    <source>
        <dbReference type="ARBA" id="ARBA00022618"/>
    </source>
</evidence>
<keyword evidence="4 6" id="KW-0131">Cell cycle</keyword>
<dbReference type="HAMAP" id="MF_00267">
    <property type="entry name" value="MinC"/>
    <property type="match status" value="1"/>
</dbReference>
<dbReference type="NCBIfam" id="TIGR01222">
    <property type="entry name" value="minC"/>
    <property type="match status" value="1"/>
</dbReference>
<organism evidence="9 10">
    <name type="scientific">Tanticharoenia sakaeratensis NBRC 103193</name>
    <dbReference type="NCBI Taxonomy" id="1231623"/>
    <lineage>
        <taxon>Bacteria</taxon>
        <taxon>Pseudomonadati</taxon>
        <taxon>Pseudomonadota</taxon>
        <taxon>Alphaproteobacteria</taxon>
        <taxon>Acetobacterales</taxon>
        <taxon>Acetobacteraceae</taxon>
        <taxon>Tanticharoenia</taxon>
    </lineage>
</organism>
<evidence type="ECO:0000259" key="8">
    <source>
        <dbReference type="Pfam" id="PF03775"/>
    </source>
</evidence>
<evidence type="ECO:0000313" key="9">
    <source>
        <dbReference type="EMBL" id="GAN53587.1"/>
    </source>
</evidence>
<dbReference type="STRING" id="1231623.Tasa_010_134"/>
<dbReference type="SUPFAM" id="SSF63848">
    <property type="entry name" value="Cell-division inhibitor MinC, C-terminal domain"/>
    <property type="match status" value="1"/>
</dbReference>
<dbReference type="Gene3D" id="3.30.70.260">
    <property type="match status" value="1"/>
</dbReference>
<dbReference type="GO" id="GO:1901891">
    <property type="term" value="P:regulation of cell septum assembly"/>
    <property type="evidence" value="ECO:0007669"/>
    <property type="project" value="InterPro"/>
</dbReference>